<keyword evidence="4" id="KW-1185">Reference proteome</keyword>
<dbReference type="InterPro" id="IPR001466">
    <property type="entry name" value="Beta-lactam-related"/>
</dbReference>
<dbReference type="PANTHER" id="PTHR46825:SF15">
    <property type="entry name" value="BETA-LACTAMASE-RELATED DOMAIN-CONTAINING PROTEIN"/>
    <property type="match status" value="1"/>
</dbReference>
<protein>
    <recommendedName>
        <fullName evidence="2">Beta-lactamase-related domain-containing protein</fullName>
    </recommendedName>
</protein>
<feature type="signal peptide" evidence="1">
    <location>
        <begin position="1"/>
        <end position="22"/>
    </location>
</feature>
<dbReference type="PANTHER" id="PTHR46825">
    <property type="entry name" value="D-ALANYL-D-ALANINE-CARBOXYPEPTIDASE/ENDOPEPTIDASE AMPH"/>
    <property type="match status" value="1"/>
</dbReference>
<dbReference type="Pfam" id="PF00144">
    <property type="entry name" value="Beta-lactamase"/>
    <property type="match status" value="1"/>
</dbReference>
<dbReference type="Gene3D" id="2.40.128.600">
    <property type="match status" value="1"/>
</dbReference>
<dbReference type="EnsemblMetazoa" id="G10805.6">
    <property type="protein sequence ID" value="G10805.6:cds"/>
    <property type="gene ID" value="G10805"/>
</dbReference>
<keyword evidence="1" id="KW-0732">Signal</keyword>
<evidence type="ECO:0000256" key="1">
    <source>
        <dbReference type="SAM" id="SignalP"/>
    </source>
</evidence>
<evidence type="ECO:0000313" key="4">
    <source>
        <dbReference type="Proteomes" id="UP000005408"/>
    </source>
</evidence>
<evidence type="ECO:0000259" key="2">
    <source>
        <dbReference type="Pfam" id="PF00144"/>
    </source>
</evidence>
<dbReference type="OrthoDB" id="5946976at2759"/>
<reference evidence="3" key="1">
    <citation type="submission" date="2022-08" db="UniProtKB">
        <authorList>
            <consortium name="EnsemblMetazoa"/>
        </authorList>
    </citation>
    <scope>IDENTIFICATION</scope>
    <source>
        <strain evidence="3">05x7-T-G4-1.051#20</strain>
    </source>
</reference>
<dbReference type="SUPFAM" id="SSF56601">
    <property type="entry name" value="beta-lactamase/transpeptidase-like"/>
    <property type="match status" value="1"/>
</dbReference>
<feature type="chain" id="PRO_5042430662" description="Beta-lactamase-related domain-containing protein" evidence="1">
    <location>
        <begin position="23"/>
        <end position="534"/>
    </location>
</feature>
<dbReference type="PROSITE" id="PS51257">
    <property type="entry name" value="PROKAR_LIPOPROTEIN"/>
    <property type="match status" value="1"/>
</dbReference>
<accession>A0A8W8HRZ2</accession>
<proteinExistence type="predicted"/>
<dbReference type="EnsemblMetazoa" id="G10805.5">
    <property type="protein sequence ID" value="G10805.5:cds"/>
    <property type="gene ID" value="G10805"/>
</dbReference>
<organism evidence="3 4">
    <name type="scientific">Magallana gigas</name>
    <name type="common">Pacific oyster</name>
    <name type="synonym">Crassostrea gigas</name>
    <dbReference type="NCBI Taxonomy" id="29159"/>
    <lineage>
        <taxon>Eukaryota</taxon>
        <taxon>Metazoa</taxon>
        <taxon>Spiralia</taxon>
        <taxon>Lophotrochozoa</taxon>
        <taxon>Mollusca</taxon>
        <taxon>Bivalvia</taxon>
        <taxon>Autobranchia</taxon>
        <taxon>Pteriomorphia</taxon>
        <taxon>Ostreida</taxon>
        <taxon>Ostreoidea</taxon>
        <taxon>Ostreidae</taxon>
        <taxon>Magallana</taxon>
    </lineage>
</organism>
<dbReference type="Proteomes" id="UP000005408">
    <property type="component" value="Unassembled WGS sequence"/>
</dbReference>
<name>A0A8W8HRZ2_MAGGI</name>
<evidence type="ECO:0000313" key="3">
    <source>
        <dbReference type="EnsemblMetazoa" id="G10805.5:cds"/>
    </source>
</evidence>
<feature type="domain" description="Beta-lactamase-related" evidence="2">
    <location>
        <begin position="33"/>
        <end position="370"/>
    </location>
</feature>
<dbReference type="EnsemblMetazoa" id="G10805.4">
    <property type="protein sequence ID" value="G10805.4:cds"/>
    <property type="gene ID" value="G10805"/>
</dbReference>
<dbReference type="InterPro" id="IPR050491">
    <property type="entry name" value="AmpC-like"/>
</dbReference>
<dbReference type="OMA" id="WGLANEW"/>
<sequence>MDGRCISLVFLVLACYYPGSYSITPAEYADAVDQTLQQVMDCAPWIPGLTVSVVKDFQTLFARGYGETVVNSNTPVTEQTLFQIGSISKSFAATLLVKQMEDENLALTTKVKDMMDPGFVFVDQERTDSATVVDILAHRMGVPDHTNLRLDQNLTRANLQQRFAAMTPVKTFGKSFLYSNMMYGFASYLSERLGNEPWENLVTSEIFDRLGMTSSTFITTLADLSGAAQGYDKGPKSKPKAVVPVPLELSKKWGIWAGSGAIMSNAVDMAKYMNFHLSNTDKNGNAFMTLANFNALHQQHRKLSSTTVNTHFGNEEVPTTENGYGLGWKRGLYRNNDILLHAGSTYGYRSFITLFPSQNIGVFTSMNGEDDDYILRVLLHNFLSDVALGVTPWLDASSICDRLTAPKYTGYSNTNNPQRPITEYIGLYVNPICGNLNVEFDPNNEHLVLRYGVATWDFWTKSGKDQFKAEGTGMIKYLKNMHSFNFLTNENDGIVSVRVDSFCSTCGNDPPIFHKKKNGKGKIQRYRAKKTKKK</sequence>
<dbReference type="Gene3D" id="3.40.710.10">
    <property type="entry name" value="DD-peptidase/beta-lactamase superfamily"/>
    <property type="match status" value="1"/>
</dbReference>
<dbReference type="AlphaFoldDB" id="A0A8W8HRZ2"/>
<dbReference type="InterPro" id="IPR012338">
    <property type="entry name" value="Beta-lactam/transpept-like"/>
</dbReference>